<name>A0A8J5NC30_HOMAM</name>
<gene>
    <name evidence="3" type="primary">bsdc1-L</name>
    <name evidence="3" type="ORF">Hamer_G000191</name>
</gene>
<dbReference type="InterPro" id="IPR051494">
    <property type="entry name" value="BSD_domain-containing"/>
</dbReference>
<feature type="compositionally biased region" description="Basic and acidic residues" evidence="1">
    <location>
        <begin position="291"/>
        <end position="321"/>
    </location>
</feature>
<dbReference type="PANTHER" id="PTHR16019:SF5">
    <property type="entry name" value="BSD DOMAIN-CONTAINING PROTEIN 1"/>
    <property type="match status" value="1"/>
</dbReference>
<keyword evidence="4" id="KW-1185">Reference proteome</keyword>
<feature type="non-terminal residue" evidence="3">
    <location>
        <position position="383"/>
    </location>
</feature>
<comment type="caution">
    <text evidence="3">The sequence shown here is derived from an EMBL/GenBank/DDBJ whole genome shotgun (WGS) entry which is preliminary data.</text>
</comment>
<dbReference type="AlphaFoldDB" id="A0A8J5NC30"/>
<accession>A0A8J5NC30</accession>
<dbReference type="SMART" id="SM00751">
    <property type="entry name" value="BSD"/>
    <property type="match status" value="1"/>
</dbReference>
<evidence type="ECO:0000313" key="4">
    <source>
        <dbReference type="Proteomes" id="UP000747542"/>
    </source>
</evidence>
<feature type="compositionally biased region" description="Low complexity" evidence="1">
    <location>
        <begin position="322"/>
        <end position="335"/>
    </location>
</feature>
<dbReference type="GO" id="GO:0005737">
    <property type="term" value="C:cytoplasm"/>
    <property type="evidence" value="ECO:0007669"/>
    <property type="project" value="TreeGrafter"/>
</dbReference>
<feature type="compositionally biased region" description="Low complexity" evidence="1">
    <location>
        <begin position="349"/>
        <end position="361"/>
    </location>
</feature>
<dbReference type="SUPFAM" id="SSF140383">
    <property type="entry name" value="BSD domain-like"/>
    <property type="match status" value="1"/>
</dbReference>
<evidence type="ECO:0000313" key="3">
    <source>
        <dbReference type="EMBL" id="KAG7176977.1"/>
    </source>
</evidence>
<proteinExistence type="predicted"/>
<dbReference type="Pfam" id="PF03909">
    <property type="entry name" value="BSD"/>
    <property type="match status" value="1"/>
</dbReference>
<dbReference type="Proteomes" id="UP000747542">
    <property type="component" value="Unassembled WGS sequence"/>
</dbReference>
<feature type="compositionally biased region" description="Basic and acidic residues" evidence="1">
    <location>
        <begin position="362"/>
        <end position="371"/>
    </location>
</feature>
<feature type="region of interest" description="Disordered" evidence="1">
    <location>
        <begin position="291"/>
        <end position="383"/>
    </location>
</feature>
<reference evidence="3" key="1">
    <citation type="journal article" date="2021" name="Sci. Adv.">
        <title>The American lobster genome reveals insights on longevity, neural, and immune adaptations.</title>
        <authorList>
            <person name="Polinski J.M."/>
            <person name="Zimin A.V."/>
            <person name="Clark K.F."/>
            <person name="Kohn A.B."/>
            <person name="Sadowski N."/>
            <person name="Timp W."/>
            <person name="Ptitsyn A."/>
            <person name="Khanna P."/>
            <person name="Romanova D.Y."/>
            <person name="Williams P."/>
            <person name="Greenwood S.J."/>
            <person name="Moroz L.L."/>
            <person name="Walt D.R."/>
            <person name="Bodnar A.G."/>
        </authorList>
    </citation>
    <scope>NUCLEOTIDE SEQUENCE</scope>
    <source>
        <strain evidence="3">GMGI-L3</strain>
    </source>
</reference>
<evidence type="ECO:0000256" key="1">
    <source>
        <dbReference type="SAM" id="MobiDB-lite"/>
    </source>
</evidence>
<feature type="domain" description="BSD" evidence="2">
    <location>
        <begin position="151"/>
        <end position="203"/>
    </location>
</feature>
<evidence type="ECO:0000259" key="2">
    <source>
        <dbReference type="PROSITE" id="PS50858"/>
    </source>
</evidence>
<dbReference type="InterPro" id="IPR005607">
    <property type="entry name" value="BSD_dom"/>
</dbReference>
<sequence length="383" mass="42973">CYQDGSIALFYGSGGEGSWWGWIQSTRDKVISQSSEVLEFVKKDIDEFTKVVSEEASSVVSSTASTLKEKLRLDEDDSTANNMKKSVSGFLNHVAEVFTPPPDDADQEAIVIRNQQPVILNRLQAAIYAISQDPATFLTDPEGEEPQYEAWLTTFDLESRQTELSDLLVNNQPLRHHYTSLVPAQVSHVVFWHHYFYKVHRLEAAEARRQELKQRANKTADDSELVWDEDEDFGGDVEIPEEMQARLLEDYQRECEEKGKTISDSEGKLKDTTDNLETADKVVDSVVTEKDVISPKNSSDTKSDDTSTKGLLEELKVDLTKTSDSTSKPSPSSTESNEDEWEKVDATDAANSQASSSSSKSTKIEKSDEQKVSFNVEENDCYH</sequence>
<protein>
    <submittedName>
        <fullName evidence="3">BSD domain-containing protein 1-like</fullName>
    </submittedName>
</protein>
<dbReference type="PANTHER" id="PTHR16019">
    <property type="entry name" value="SYNAPSE-ASSOCIATED PROTEIN"/>
    <property type="match status" value="1"/>
</dbReference>
<dbReference type="InterPro" id="IPR035925">
    <property type="entry name" value="BSD_dom_sf"/>
</dbReference>
<dbReference type="EMBL" id="JAHLQT010002534">
    <property type="protein sequence ID" value="KAG7176977.1"/>
    <property type="molecule type" value="Genomic_DNA"/>
</dbReference>
<dbReference type="Gene3D" id="1.10.3970.10">
    <property type="entry name" value="BSD domain"/>
    <property type="match status" value="1"/>
</dbReference>
<organism evidence="3 4">
    <name type="scientific">Homarus americanus</name>
    <name type="common">American lobster</name>
    <dbReference type="NCBI Taxonomy" id="6706"/>
    <lineage>
        <taxon>Eukaryota</taxon>
        <taxon>Metazoa</taxon>
        <taxon>Ecdysozoa</taxon>
        <taxon>Arthropoda</taxon>
        <taxon>Crustacea</taxon>
        <taxon>Multicrustacea</taxon>
        <taxon>Malacostraca</taxon>
        <taxon>Eumalacostraca</taxon>
        <taxon>Eucarida</taxon>
        <taxon>Decapoda</taxon>
        <taxon>Pleocyemata</taxon>
        <taxon>Astacidea</taxon>
        <taxon>Nephropoidea</taxon>
        <taxon>Nephropidae</taxon>
        <taxon>Homarus</taxon>
    </lineage>
</organism>
<dbReference type="PROSITE" id="PS50858">
    <property type="entry name" value="BSD"/>
    <property type="match status" value="1"/>
</dbReference>